<keyword evidence="2" id="KW-1185">Reference proteome</keyword>
<dbReference type="Proteomes" id="UP000798662">
    <property type="component" value="Chromosome 2"/>
</dbReference>
<gene>
    <name evidence="1" type="ORF">I4F81_005539</name>
</gene>
<evidence type="ECO:0000313" key="2">
    <source>
        <dbReference type="Proteomes" id="UP000798662"/>
    </source>
</evidence>
<sequence>MATRKRPRGALAAPPPAPRSIPVPPCKRVPATALVVDHFTARPPPPWASAFLLTHFHADHYGGLTRSWAAARIYASAVTARLVRARIGVDAAYLRAVPLGVAVPIDEEPGVTLTAIDANHCPGAVMFLLVDARDGSVTLHSGDTRAASGLVWGPGSPLSRAPRVNNLYLDTTYCDARYAFPDQAAVLRAVAAAAREAVAAPGARPLLLFPAYTIGKERVVMAAAEALGVSVRVDPVKAAILRACDLPDFDRLSYTELRGFVASLRPDRIIPTVNNRGPAAEARLLAHFRGLMGGGAKRDFALLSSYFGGGARQR</sequence>
<organism evidence="1 2">
    <name type="scientific">Pyropia yezoensis</name>
    <name type="common">Susabi-nori</name>
    <name type="synonym">Porphyra yezoensis</name>
    <dbReference type="NCBI Taxonomy" id="2788"/>
    <lineage>
        <taxon>Eukaryota</taxon>
        <taxon>Rhodophyta</taxon>
        <taxon>Bangiophyceae</taxon>
        <taxon>Bangiales</taxon>
        <taxon>Bangiaceae</taxon>
        <taxon>Pyropia</taxon>
    </lineage>
</organism>
<evidence type="ECO:0000313" key="1">
    <source>
        <dbReference type="EMBL" id="KAK1862973.1"/>
    </source>
</evidence>
<dbReference type="EMBL" id="CM020619">
    <property type="protein sequence ID" value="KAK1862973.1"/>
    <property type="molecule type" value="Genomic_DNA"/>
</dbReference>
<protein>
    <submittedName>
        <fullName evidence="1">Uncharacterized protein</fullName>
    </submittedName>
</protein>
<name>A0ACC3BYP0_PYRYE</name>
<comment type="caution">
    <text evidence="1">The sequence shown here is derived from an EMBL/GenBank/DDBJ whole genome shotgun (WGS) entry which is preliminary data.</text>
</comment>
<proteinExistence type="predicted"/>
<reference evidence="1" key="1">
    <citation type="submission" date="2019-11" db="EMBL/GenBank/DDBJ databases">
        <title>Nori genome reveals adaptations in red seaweeds to the harsh intertidal environment.</title>
        <authorList>
            <person name="Wang D."/>
            <person name="Mao Y."/>
        </authorList>
    </citation>
    <scope>NUCLEOTIDE SEQUENCE</scope>
    <source>
        <tissue evidence="1">Gametophyte</tissue>
    </source>
</reference>
<accession>A0ACC3BYP0</accession>